<feature type="non-terminal residue" evidence="13">
    <location>
        <position position="1"/>
    </location>
</feature>
<proteinExistence type="predicted"/>
<keyword evidence="14" id="KW-1185">Reference proteome</keyword>
<dbReference type="InterPro" id="IPR013088">
    <property type="entry name" value="Znf_NHR/GATA"/>
</dbReference>
<dbReference type="Gene3D" id="1.10.565.10">
    <property type="entry name" value="Retinoid X Receptor"/>
    <property type="match status" value="1"/>
</dbReference>
<evidence type="ECO:0008006" key="15">
    <source>
        <dbReference type="Google" id="ProtNLM"/>
    </source>
</evidence>
<evidence type="ECO:0000259" key="12">
    <source>
        <dbReference type="PROSITE" id="PS51843"/>
    </source>
</evidence>
<feature type="signal peptide" evidence="10">
    <location>
        <begin position="1"/>
        <end position="25"/>
    </location>
</feature>
<feature type="region of interest" description="Disordered" evidence="9">
    <location>
        <begin position="153"/>
        <end position="183"/>
    </location>
</feature>
<accession>A0AAV5VW51</accession>
<dbReference type="SMART" id="SM00399">
    <property type="entry name" value="ZnF_C4"/>
    <property type="match status" value="1"/>
</dbReference>
<feature type="domain" description="Nuclear receptor" evidence="11">
    <location>
        <begin position="55"/>
        <end position="134"/>
    </location>
</feature>
<dbReference type="PROSITE" id="PS51843">
    <property type="entry name" value="NR_LBD"/>
    <property type="match status" value="1"/>
</dbReference>
<evidence type="ECO:0000256" key="9">
    <source>
        <dbReference type="SAM" id="MobiDB-lite"/>
    </source>
</evidence>
<dbReference type="InterPro" id="IPR001628">
    <property type="entry name" value="Znf_hrmn_rcpt"/>
</dbReference>
<evidence type="ECO:0000256" key="3">
    <source>
        <dbReference type="ARBA" id="ARBA00022833"/>
    </source>
</evidence>
<dbReference type="PANTHER" id="PTHR46011">
    <property type="entry name" value="NUCLEAR HORMONE RECEPTOR FAMILY MEMBER NHR-86-RELATED"/>
    <property type="match status" value="1"/>
</dbReference>
<keyword evidence="6" id="KW-0804">Transcription</keyword>
<feature type="compositionally biased region" description="Low complexity" evidence="9">
    <location>
        <begin position="173"/>
        <end position="183"/>
    </location>
</feature>
<evidence type="ECO:0000256" key="10">
    <source>
        <dbReference type="SAM" id="SignalP"/>
    </source>
</evidence>
<dbReference type="InterPro" id="IPR035500">
    <property type="entry name" value="NHR-like_dom_sf"/>
</dbReference>
<keyword evidence="1" id="KW-0479">Metal-binding</keyword>
<evidence type="ECO:0000256" key="4">
    <source>
        <dbReference type="ARBA" id="ARBA00023015"/>
    </source>
</evidence>
<reference evidence="13" key="1">
    <citation type="submission" date="2023-10" db="EMBL/GenBank/DDBJ databases">
        <title>Genome assembly of Pristionchus species.</title>
        <authorList>
            <person name="Yoshida K."/>
            <person name="Sommer R.J."/>
        </authorList>
    </citation>
    <scope>NUCLEOTIDE SEQUENCE</scope>
    <source>
        <strain evidence="13">RS5133</strain>
    </source>
</reference>
<dbReference type="Pfam" id="PF00105">
    <property type="entry name" value="zf-C4"/>
    <property type="match status" value="1"/>
</dbReference>
<dbReference type="AlphaFoldDB" id="A0AAV5VW51"/>
<dbReference type="SMART" id="SM00430">
    <property type="entry name" value="HOLI"/>
    <property type="match status" value="1"/>
</dbReference>
<dbReference type="SUPFAM" id="SSF48508">
    <property type="entry name" value="Nuclear receptor ligand-binding domain"/>
    <property type="match status" value="1"/>
</dbReference>
<keyword evidence="5" id="KW-0238">DNA-binding</keyword>
<dbReference type="InterPro" id="IPR000536">
    <property type="entry name" value="Nucl_hrmn_rcpt_lig-bd"/>
</dbReference>
<dbReference type="SUPFAM" id="SSF57716">
    <property type="entry name" value="Glucocorticoid receptor-like (DNA-binding domain)"/>
    <property type="match status" value="1"/>
</dbReference>
<dbReference type="GO" id="GO:0005634">
    <property type="term" value="C:nucleus"/>
    <property type="evidence" value="ECO:0007669"/>
    <property type="project" value="TreeGrafter"/>
</dbReference>
<evidence type="ECO:0000256" key="8">
    <source>
        <dbReference type="ARBA" id="ARBA00023242"/>
    </source>
</evidence>
<dbReference type="Proteomes" id="UP001432322">
    <property type="component" value="Unassembled WGS sequence"/>
</dbReference>
<evidence type="ECO:0000256" key="7">
    <source>
        <dbReference type="ARBA" id="ARBA00023170"/>
    </source>
</evidence>
<feature type="domain" description="NR LBD" evidence="12">
    <location>
        <begin position="200"/>
        <end position="455"/>
    </location>
</feature>
<dbReference type="Pfam" id="PF00104">
    <property type="entry name" value="Hormone_recep"/>
    <property type="match status" value="1"/>
</dbReference>
<evidence type="ECO:0000256" key="5">
    <source>
        <dbReference type="ARBA" id="ARBA00023125"/>
    </source>
</evidence>
<keyword evidence="10" id="KW-0732">Signal</keyword>
<keyword evidence="7" id="KW-0675">Receptor</keyword>
<keyword evidence="4" id="KW-0805">Transcription regulation</keyword>
<evidence type="ECO:0000256" key="2">
    <source>
        <dbReference type="ARBA" id="ARBA00022771"/>
    </source>
</evidence>
<evidence type="ECO:0000256" key="1">
    <source>
        <dbReference type="ARBA" id="ARBA00022723"/>
    </source>
</evidence>
<dbReference type="GO" id="GO:0008270">
    <property type="term" value="F:zinc ion binding"/>
    <property type="evidence" value="ECO:0007669"/>
    <property type="project" value="UniProtKB-KW"/>
</dbReference>
<dbReference type="EMBL" id="BTSY01000004">
    <property type="protein sequence ID" value="GMT22619.1"/>
    <property type="molecule type" value="Genomic_DNA"/>
</dbReference>
<comment type="caution">
    <text evidence="13">The sequence shown here is derived from an EMBL/GenBank/DDBJ whole genome shotgun (WGS) entry which is preliminary data.</text>
</comment>
<organism evidence="13 14">
    <name type="scientific">Pristionchus fissidentatus</name>
    <dbReference type="NCBI Taxonomy" id="1538716"/>
    <lineage>
        <taxon>Eukaryota</taxon>
        <taxon>Metazoa</taxon>
        <taxon>Ecdysozoa</taxon>
        <taxon>Nematoda</taxon>
        <taxon>Chromadorea</taxon>
        <taxon>Rhabditida</taxon>
        <taxon>Rhabditina</taxon>
        <taxon>Diplogasteromorpha</taxon>
        <taxon>Diplogasteroidea</taxon>
        <taxon>Neodiplogasteridae</taxon>
        <taxon>Pristionchus</taxon>
    </lineage>
</organism>
<sequence>SHLLAHACVLSSLVLLIRLPRRGRLIPTRFSAVFNHSFAPFFVMEDKPSTSNGTTRNCLICGMKTTSCHLGVDACRACTVFYRRAKKSKPYACRSNTRKCVVTAESGVSCKRCRFDRFERILRESGAKELLDSQSEREPSPIVAQAPMQAAPASVPNPFADRTPSADRLLQTPSTSSAFSPVSPSRRERTIIEKCKMFYKVQCSMRRMCELAGRTVGPHPLEMTEAEFPFYPATFSALNAATKIALASILEFATNMFPEFALISKEERWHLAVTFFYRFHAFESCYRAEKYFPQYLDRAFGSYTCFFTHENVDNFFDDLPVKPEEANMTEAKKFMLDILERLATPGRSAVRRAAPDNDEFHAVLVILFWFTEGMELREEIVRVADGYRAAVLQELHSYYREELGLSDYANRVGELFMLILHFERNKDIKEHFEIIRLLGIFTDDTFMYQLQKDCD</sequence>
<keyword evidence="2" id="KW-0863">Zinc-finger</keyword>
<keyword evidence="3" id="KW-0862">Zinc</keyword>
<dbReference type="PROSITE" id="PS51030">
    <property type="entry name" value="NUCLEAR_REC_DBD_2"/>
    <property type="match status" value="1"/>
</dbReference>
<protein>
    <recommendedName>
        <fullName evidence="15">Nuclear receptor</fullName>
    </recommendedName>
</protein>
<dbReference type="PANTHER" id="PTHR46011:SF6">
    <property type="entry name" value="HIGH ZINC ACTIVATED NUCLEAR RECEPTOR PROTEIN"/>
    <property type="match status" value="1"/>
</dbReference>
<dbReference type="Gene3D" id="3.30.50.10">
    <property type="entry name" value="Erythroid Transcription Factor GATA-1, subunit A"/>
    <property type="match status" value="1"/>
</dbReference>
<dbReference type="GO" id="GO:0003700">
    <property type="term" value="F:DNA-binding transcription factor activity"/>
    <property type="evidence" value="ECO:0007669"/>
    <property type="project" value="InterPro"/>
</dbReference>
<gene>
    <name evidence="13" type="ORF">PFISCL1PPCAC_13916</name>
</gene>
<name>A0AAV5VW51_9BILA</name>
<evidence type="ECO:0000313" key="14">
    <source>
        <dbReference type="Proteomes" id="UP001432322"/>
    </source>
</evidence>
<feature type="chain" id="PRO_5043955372" description="Nuclear receptor" evidence="10">
    <location>
        <begin position="26"/>
        <end position="455"/>
    </location>
</feature>
<evidence type="ECO:0000259" key="11">
    <source>
        <dbReference type="PROSITE" id="PS51030"/>
    </source>
</evidence>
<evidence type="ECO:0000313" key="13">
    <source>
        <dbReference type="EMBL" id="GMT22619.1"/>
    </source>
</evidence>
<keyword evidence="8" id="KW-0539">Nucleus</keyword>
<dbReference type="GO" id="GO:0043565">
    <property type="term" value="F:sequence-specific DNA binding"/>
    <property type="evidence" value="ECO:0007669"/>
    <property type="project" value="InterPro"/>
</dbReference>
<evidence type="ECO:0000256" key="6">
    <source>
        <dbReference type="ARBA" id="ARBA00023163"/>
    </source>
</evidence>